<dbReference type="AlphaFoldDB" id="A0A9P8PD36"/>
<proteinExistence type="predicted"/>
<keyword evidence="2" id="KW-1185">Reference proteome</keyword>
<evidence type="ECO:0000313" key="1">
    <source>
        <dbReference type="EMBL" id="KAH3669596.1"/>
    </source>
</evidence>
<organism evidence="1 2">
    <name type="scientific">Ogataea polymorpha</name>
    <dbReference type="NCBI Taxonomy" id="460523"/>
    <lineage>
        <taxon>Eukaryota</taxon>
        <taxon>Fungi</taxon>
        <taxon>Dikarya</taxon>
        <taxon>Ascomycota</taxon>
        <taxon>Saccharomycotina</taxon>
        <taxon>Pichiomycetes</taxon>
        <taxon>Pichiales</taxon>
        <taxon>Pichiaceae</taxon>
        <taxon>Ogataea</taxon>
    </lineage>
</organism>
<name>A0A9P8PD36_9ASCO</name>
<reference evidence="1" key="2">
    <citation type="submission" date="2021-01" db="EMBL/GenBank/DDBJ databases">
        <authorList>
            <person name="Schikora-Tamarit M.A."/>
        </authorList>
    </citation>
    <scope>NUCLEOTIDE SEQUENCE</scope>
    <source>
        <strain evidence="1">NCAIM Y.01608</strain>
    </source>
</reference>
<accession>A0A9P8PD36</accession>
<evidence type="ECO:0000313" key="2">
    <source>
        <dbReference type="Proteomes" id="UP000788993"/>
    </source>
</evidence>
<protein>
    <submittedName>
        <fullName evidence="1">Uncharacterized protein</fullName>
    </submittedName>
</protein>
<dbReference type="EMBL" id="JAEUBD010000983">
    <property type="protein sequence ID" value="KAH3669596.1"/>
    <property type="molecule type" value="Genomic_DNA"/>
</dbReference>
<comment type="caution">
    <text evidence="1">The sequence shown here is derived from an EMBL/GenBank/DDBJ whole genome shotgun (WGS) entry which is preliminary data.</text>
</comment>
<sequence>MTANSLSRLAHGRLPVAISNKQQPNDQISMAPNLPIVSPLIVSGDMYIGVPVNACVLRPEWRIEFKVAVPEPLPLPPLLDEPPVVFEVLPCAAIAITLAEPKSTNLMTPMWSSSMFSGLMSLCTIPN</sequence>
<reference evidence="1" key="1">
    <citation type="journal article" date="2021" name="Open Biol.">
        <title>Shared evolutionary footprints suggest mitochondrial oxidative damage underlies multiple complex I losses in fungi.</title>
        <authorList>
            <person name="Schikora-Tamarit M.A."/>
            <person name="Marcet-Houben M."/>
            <person name="Nosek J."/>
            <person name="Gabaldon T."/>
        </authorList>
    </citation>
    <scope>NUCLEOTIDE SEQUENCE</scope>
    <source>
        <strain evidence="1">NCAIM Y.01608</strain>
    </source>
</reference>
<gene>
    <name evidence="1" type="ORF">OGATHE_002408</name>
</gene>
<dbReference type="Proteomes" id="UP000788993">
    <property type="component" value="Unassembled WGS sequence"/>
</dbReference>